<accession>A0ABT4V0R0</accession>
<reference evidence="2 3" key="1">
    <citation type="submission" date="2022-11" db="EMBL/GenBank/DDBJ databases">
        <title>Draft genome sequence of Saccharopolyspora sp. WRP15-2 isolated from rhizosphere soils of wild rice in Thailand.</title>
        <authorList>
            <person name="Duangmal K."/>
            <person name="Kammanee S."/>
            <person name="Muangham S."/>
        </authorList>
    </citation>
    <scope>NUCLEOTIDE SEQUENCE [LARGE SCALE GENOMIC DNA]</scope>
    <source>
        <strain evidence="2 3">WRP15-2</strain>
    </source>
</reference>
<evidence type="ECO:0000256" key="1">
    <source>
        <dbReference type="SAM" id="MobiDB-lite"/>
    </source>
</evidence>
<dbReference type="EMBL" id="JAQGLA010000030">
    <property type="protein sequence ID" value="MDA3627551.1"/>
    <property type="molecule type" value="Genomic_DNA"/>
</dbReference>
<proteinExistence type="predicted"/>
<keyword evidence="3" id="KW-1185">Reference proteome</keyword>
<organism evidence="2 3">
    <name type="scientific">Saccharopolyspora oryzae</name>
    <dbReference type="NCBI Taxonomy" id="2997343"/>
    <lineage>
        <taxon>Bacteria</taxon>
        <taxon>Bacillati</taxon>
        <taxon>Actinomycetota</taxon>
        <taxon>Actinomycetes</taxon>
        <taxon>Pseudonocardiales</taxon>
        <taxon>Pseudonocardiaceae</taxon>
        <taxon>Saccharopolyspora</taxon>
    </lineage>
</organism>
<gene>
    <name evidence="2" type="ORF">OU415_19060</name>
</gene>
<name>A0ABT4V0R0_9PSEU</name>
<dbReference type="Proteomes" id="UP001210380">
    <property type="component" value="Unassembled WGS sequence"/>
</dbReference>
<evidence type="ECO:0000313" key="2">
    <source>
        <dbReference type="EMBL" id="MDA3627551.1"/>
    </source>
</evidence>
<comment type="caution">
    <text evidence="2">The sequence shown here is derived from an EMBL/GenBank/DDBJ whole genome shotgun (WGS) entry which is preliminary data.</text>
</comment>
<dbReference type="RefSeq" id="WP_270950229.1">
    <property type="nucleotide sequence ID" value="NZ_JAQGLA010000030.1"/>
</dbReference>
<evidence type="ECO:0000313" key="3">
    <source>
        <dbReference type="Proteomes" id="UP001210380"/>
    </source>
</evidence>
<protein>
    <submittedName>
        <fullName evidence="2">Uncharacterized protein</fullName>
    </submittedName>
</protein>
<sequence length="113" mass="12440">MTGRYFENPALDPTHPWEDSPETETELTLLISGIRKRVHEHWGVDVTQFLAALAESGTALAKEDEPVVAFVNKNATAFGYVPLIERHQGSCSVTPGAREPLRRALDRIARSAG</sequence>
<feature type="region of interest" description="Disordered" evidence="1">
    <location>
        <begin position="1"/>
        <end position="21"/>
    </location>
</feature>